<accession>A0A850PFU8</accession>
<dbReference type="GO" id="GO:0006261">
    <property type="term" value="P:DNA-templated DNA replication"/>
    <property type="evidence" value="ECO:0007669"/>
    <property type="project" value="TreeGrafter"/>
</dbReference>
<dbReference type="Gene3D" id="3.40.50.300">
    <property type="entry name" value="P-loop containing nucleotide triphosphate hydrolases"/>
    <property type="match status" value="1"/>
</dbReference>
<sequence length="269" mass="28538">MSWPRPCLRRSPGRSPRAGSDRVGVAGLVGHDSAAEAFRAALSSARLHHAWLMAGPPGIGKASLALQFARILLKAEDPASPAGRRVSAGTHADLLMIARGIDEKRGRQRTEIVADDIRPAGDFLRRTAAEGGWRVVVIDGADHMNRNAANALLKILEEPPPRALLLLTCDAPGRLLPTIRSRCRLLKLEPLSDVAMIQALRAHDVDDTAARAILGPARGSPARALQLLGASDASMAEAVDALLDGRRPDGGEYVFAEGVARGDNGFPAF</sequence>
<dbReference type="Proteomes" id="UP000585665">
    <property type="component" value="Unassembled WGS sequence"/>
</dbReference>
<keyword evidence="3" id="KW-0548">Nucleotidyltransferase</keyword>
<evidence type="ECO:0000259" key="2">
    <source>
        <dbReference type="SMART" id="SM00382"/>
    </source>
</evidence>
<evidence type="ECO:0000313" key="4">
    <source>
        <dbReference type="Proteomes" id="UP000585665"/>
    </source>
</evidence>
<dbReference type="Pfam" id="PF13177">
    <property type="entry name" value="DNA_pol3_delta2"/>
    <property type="match status" value="1"/>
</dbReference>
<dbReference type="PANTHER" id="PTHR11669:SF8">
    <property type="entry name" value="DNA POLYMERASE III SUBUNIT DELTA"/>
    <property type="match status" value="1"/>
</dbReference>
<keyword evidence="4" id="KW-1185">Reference proteome</keyword>
<comment type="caution">
    <text evidence="3">The sequence shown here is derived from an EMBL/GenBank/DDBJ whole genome shotgun (WGS) entry which is preliminary data.</text>
</comment>
<dbReference type="InterPro" id="IPR027417">
    <property type="entry name" value="P-loop_NTPase"/>
</dbReference>
<proteinExistence type="predicted"/>
<dbReference type="SUPFAM" id="SSF52540">
    <property type="entry name" value="P-loop containing nucleoside triphosphate hydrolases"/>
    <property type="match status" value="1"/>
</dbReference>
<dbReference type="InterPro" id="IPR050238">
    <property type="entry name" value="DNA_Rep/Repair_Clamp_Loader"/>
</dbReference>
<dbReference type="GO" id="GO:0009360">
    <property type="term" value="C:DNA polymerase III complex"/>
    <property type="evidence" value="ECO:0007669"/>
    <property type="project" value="TreeGrafter"/>
</dbReference>
<evidence type="ECO:0000313" key="3">
    <source>
        <dbReference type="EMBL" id="NVN41713.1"/>
    </source>
</evidence>
<dbReference type="EMBL" id="JABXXR010000171">
    <property type="protein sequence ID" value="NVN41713.1"/>
    <property type="molecule type" value="Genomic_DNA"/>
</dbReference>
<protein>
    <submittedName>
        <fullName evidence="3">DNA polymerase III subunit delta</fullName>
        <ecNumber evidence="3">2.7.7.7</ecNumber>
    </submittedName>
</protein>
<evidence type="ECO:0000256" key="1">
    <source>
        <dbReference type="SAM" id="MobiDB-lite"/>
    </source>
</evidence>
<dbReference type="EC" id="2.7.7.7" evidence="3"/>
<reference evidence="3 4" key="1">
    <citation type="submission" date="2020-06" db="EMBL/GenBank/DDBJ databases">
        <title>Description of novel acetic acid bacteria.</title>
        <authorList>
            <person name="Sombolestani A."/>
        </authorList>
    </citation>
    <scope>NUCLEOTIDE SEQUENCE [LARGE SCALE GENOMIC DNA]</scope>
    <source>
        <strain evidence="3 4">LMG 27010</strain>
    </source>
</reference>
<dbReference type="CDD" id="cd00009">
    <property type="entry name" value="AAA"/>
    <property type="match status" value="1"/>
</dbReference>
<feature type="non-terminal residue" evidence="3">
    <location>
        <position position="269"/>
    </location>
</feature>
<organism evidence="3 4">
    <name type="scientific">Ameyamaea chiangmaiensis</name>
    <dbReference type="NCBI Taxonomy" id="442969"/>
    <lineage>
        <taxon>Bacteria</taxon>
        <taxon>Pseudomonadati</taxon>
        <taxon>Pseudomonadota</taxon>
        <taxon>Alphaproteobacteria</taxon>
        <taxon>Acetobacterales</taxon>
        <taxon>Acetobacteraceae</taxon>
        <taxon>Ameyamaea</taxon>
    </lineage>
</organism>
<dbReference type="PANTHER" id="PTHR11669">
    <property type="entry name" value="REPLICATION FACTOR C / DNA POLYMERASE III GAMMA-TAU SUBUNIT"/>
    <property type="match status" value="1"/>
</dbReference>
<gene>
    <name evidence="3" type="ORF">HUK82_14250</name>
</gene>
<dbReference type="InterPro" id="IPR003593">
    <property type="entry name" value="AAA+_ATPase"/>
</dbReference>
<feature type="compositionally biased region" description="Low complexity" evidence="1">
    <location>
        <begin position="13"/>
        <end position="22"/>
    </location>
</feature>
<dbReference type="GO" id="GO:0003887">
    <property type="term" value="F:DNA-directed DNA polymerase activity"/>
    <property type="evidence" value="ECO:0007669"/>
    <property type="project" value="UniProtKB-EC"/>
</dbReference>
<dbReference type="NCBIfam" id="NF005677">
    <property type="entry name" value="PRK07471.1"/>
    <property type="match status" value="1"/>
</dbReference>
<feature type="region of interest" description="Disordered" evidence="1">
    <location>
        <begin position="1"/>
        <end position="22"/>
    </location>
</feature>
<keyword evidence="3" id="KW-0808">Transferase</keyword>
<name>A0A850PFU8_9PROT</name>
<feature type="domain" description="AAA+ ATPase" evidence="2">
    <location>
        <begin position="47"/>
        <end position="191"/>
    </location>
</feature>
<dbReference type="AlphaFoldDB" id="A0A850PFU8"/>
<dbReference type="SMART" id="SM00382">
    <property type="entry name" value="AAA"/>
    <property type="match status" value="1"/>
</dbReference>